<dbReference type="InterPro" id="IPR012337">
    <property type="entry name" value="RNaseH-like_sf"/>
</dbReference>
<keyword evidence="1" id="KW-0479">Metal-binding</keyword>
<organism evidence="4 5">
    <name type="scientific">Gossypium australe</name>
    <dbReference type="NCBI Taxonomy" id="47621"/>
    <lineage>
        <taxon>Eukaryota</taxon>
        <taxon>Viridiplantae</taxon>
        <taxon>Streptophyta</taxon>
        <taxon>Embryophyta</taxon>
        <taxon>Tracheophyta</taxon>
        <taxon>Spermatophyta</taxon>
        <taxon>Magnoliopsida</taxon>
        <taxon>eudicotyledons</taxon>
        <taxon>Gunneridae</taxon>
        <taxon>Pentapetalae</taxon>
        <taxon>rosids</taxon>
        <taxon>malvids</taxon>
        <taxon>Malvales</taxon>
        <taxon>Malvaceae</taxon>
        <taxon>Malvoideae</taxon>
        <taxon>Gossypium</taxon>
    </lineage>
</organism>
<dbReference type="PANTHER" id="PTHR42648">
    <property type="entry name" value="TRANSPOSASE, PUTATIVE-RELATED"/>
    <property type="match status" value="1"/>
</dbReference>
<dbReference type="SUPFAM" id="SSF53098">
    <property type="entry name" value="Ribonuclease H-like"/>
    <property type="match status" value="1"/>
</dbReference>
<dbReference type="InterPro" id="IPR036397">
    <property type="entry name" value="RNaseH_sf"/>
</dbReference>
<dbReference type="Proteomes" id="UP000325315">
    <property type="component" value="Unassembled WGS sequence"/>
</dbReference>
<evidence type="ECO:0000313" key="4">
    <source>
        <dbReference type="EMBL" id="KAA3477486.1"/>
    </source>
</evidence>
<feature type="domain" description="Integrase catalytic" evidence="3">
    <location>
        <begin position="153"/>
        <end position="324"/>
    </location>
</feature>
<dbReference type="EMBL" id="SMMG02000004">
    <property type="protein sequence ID" value="KAA3477486.1"/>
    <property type="molecule type" value="Genomic_DNA"/>
</dbReference>
<dbReference type="AlphaFoldDB" id="A0A5B6W7W5"/>
<name>A0A5B6W7W5_9ROSI</name>
<dbReference type="GO" id="GO:0015074">
    <property type="term" value="P:DNA integration"/>
    <property type="evidence" value="ECO:0007669"/>
    <property type="project" value="InterPro"/>
</dbReference>
<evidence type="ECO:0000313" key="5">
    <source>
        <dbReference type="Proteomes" id="UP000325315"/>
    </source>
</evidence>
<dbReference type="GO" id="GO:0046872">
    <property type="term" value="F:metal ion binding"/>
    <property type="evidence" value="ECO:0007669"/>
    <property type="project" value="UniProtKB-KW"/>
</dbReference>
<proteinExistence type="predicted"/>
<dbReference type="InterPro" id="IPR039537">
    <property type="entry name" value="Retrotran_Ty1/copia-like"/>
</dbReference>
<keyword evidence="2" id="KW-0378">Hydrolase</keyword>
<keyword evidence="5" id="KW-1185">Reference proteome</keyword>
<dbReference type="Gene3D" id="3.30.420.10">
    <property type="entry name" value="Ribonuclease H-like superfamily/Ribonuclease H"/>
    <property type="match status" value="1"/>
</dbReference>
<sequence length="601" mass="67013">MLKLNNKLICLTSRSWPILLRPTNLLHWLSRYMLDNHHLRLSDHIERLSPFMVVDRVDLGAERGRNFKFVAKSVTFDSTCHEDEYANPNSGTGHIGSSFNGLGSHVSRRPESAYICYTHHGLSECSYSGPHFCHSAIGYSSPSKAACVSTSIVRSMPATAASATPSIVADFAWYPNSEATTHMTCDPTQFTDSRPYHKSVAANQSLPQLATVSTFGQQHQRLGHSSLPIINQTDDGGEFRSFDPYHKDFGIAYCLSYPHTSKQNGLVERRHRQIVETGLVLLAQASLPFLFWTNAFYSDVHLINMLPTKVLNGISPIEKLFGRRLENHQLRVFKCLCFPLLRPYNRHKLQYRSTPCTFLGSTTAQHDSGLLSSSVGTSVPPIAAIQDLLDGLVSPSNVIQQVSVTSNIHPIVTGSKVETYKIKAYIATVSSVTPTDIHEAMAIPSWQVAVHDEIQALVKNNTWDLVPSPPNRSLVGCKWLFKVKTNPDGSVAHNKVCLIAQGFSQAPGLDYHEMFCPVVKANIVHMVLALAVSRKWKLRQVDVNNAFLNRDLAEDIYMKQPIGFEVLDGNGNPLACRLNKEIYRLKQASRAWFEKLKGFLT</sequence>
<dbReference type="InterPro" id="IPR013103">
    <property type="entry name" value="RVT_2"/>
</dbReference>
<dbReference type="Pfam" id="PF07727">
    <property type="entry name" value="RVT_2"/>
    <property type="match status" value="1"/>
</dbReference>
<dbReference type="InterPro" id="IPR001584">
    <property type="entry name" value="Integrase_cat-core"/>
</dbReference>
<accession>A0A5B6W7W5</accession>
<evidence type="ECO:0000256" key="2">
    <source>
        <dbReference type="ARBA" id="ARBA00022801"/>
    </source>
</evidence>
<reference evidence="5" key="1">
    <citation type="journal article" date="2019" name="Plant Biotechnol. J.">
        <title>Genome sequencing of the Australian wild diploid species Gossypium australe highlights disease resistance and delayed gland morphogenesis.</title>
        <authorList>
            <person name="Cai Y."/>
            <person name="Cai X."/>
            <person name="Wang Q."/>
            <person name="Wang P."/>
            <person name="Zhang Y."/>
            <person name="Cai C."/>
            <person name="Xu Y."/>
            <person name="Wang K."/>
            <person name="Zhou Z."/>
            <person name="Wang C."/>
            <person name="Geng S."/>
            <person name="Li B."/>
            <person name="Dong Q."/>
            <person name="Hou Y."/>
            <person name="Wang H."/>
            <person name="Ai P."/>
            <person name="Liu Z."/>
            <person name="Yi F."/>
            <person name="Sun M."/>
            <person name="An G."/>
            <person name="Cheng J."/>
            <person name="Zhang Y."/>
            <person name="Shi Q."/>
            <person name="Xie Y."/>
            <person name="Shi X."/>
            <person name="Chang Y."/>
            <person name="Huang F."/>
            <person name="Chen Y."/>
            <person name="Hong S."/>
            <person name="Mi L."/>
            <person name="Sun Q."/>
            <person name="Zhang L."/>
            <person name="Zhou B."/>
            <person name="Peng R."/>
            <person name="Zhang X."/>
            <person name="Liu F."/>
        </authorList>
    </citation>
    <scope>NUCLEOTIDE SEQUENCE [LARGE SCALE GENOMIC DNA]</scope>
    <source>
        <strain evidence="5">cv. PA1801</strain>
    </source>
</reference>
<comment type="caution">
    <text evidence="4">The sequence shown here is derived from an EMBL/GenBank/DDBJ whole genome shotgun (WGS) entry which is preliminary data.</text>
</comment>
<dbReference type="GO" id="GO:0003676">
    <property type="term" value="F:nucleic acid binding"/>
    <property type="evidence" value="ECO:0007669"/>
    <property type="project" value="InterPro"/>
</dbReference>
<gene>
    <name evidence="4" type="ORF">EPI10_011371</name>
</gene>
<dbReference type="GO" id="GO:0016787">
    <property type="term" value="F:hydrolase activity"/>
    <property type="evidence" value="ECO:0007669"/>
    <property type="project" value="UniProtKB-KW"/>
</dbReference>
<evidence type="ECO:0000259" key="3">
    <source>
        <dbReference type="PROSITE" id="PS50994"/>
    </source>
</evidence>
<protein>
    <submittedName>
        <fullName evidence="4">Retrovirus-related Pol polyprotein from transposon TNT 1-94</fullName>
    </submittedName>
</protein>
<dbReference type="PANTHER" id="PTHR42648:SF26">
    <property type="entry name" value="INTEGRASE CATALYTIC DOMAIN-CONTAINING PROTEIN"/>
    <property type="match status" value="1"/>
</dbReference>
<dbReference type="PROSITE" id="PS50994">
    <property type="entry name" value="INTEGRASE"/>
    <property type="match status" value="1"/>
</dbReference>
<evidence type="ECO:0000256" key="1">
    <source>
        <dbReference type="ARBA" id="ARBA00022723"/>
    </source>
</evidence>
<dbReference type="OrthoDB" id="1938465at2759"/>